<gene>
    <name evidence="1" type="ORF">METZ01_LOCUS192036</name>
</gene>
<organism evidence="1">
    <name type="scientific">marine metagenome</name>
    <dbReference type="NCBI Taxonomy" id="408172"/>
    <lineage>
        <taxon>unclassified sequences</taxon>
        <taxon>metagenomes</taxon>
        <taxon>ecological metagenomes</taxon>
    </lineage>
</organism>
<reference evidence="1" key="1">
    <citation type="submission" date="2018-05" db="EMBL/GenBank/DDBJ databases">
        <authorList>
            <person name="Lanie J.A."/>
            <person name="Ng W.-L."/>
            <person name="Kazmierczak K.M."/>
            <person name="Andrzejewski T.M."/>
            <person name="Davidsen T.M."/>
            <person name="Wayne K.J."/>
            <person name="Tettelin H."/>
            <person name="Glass J.I."/>
            <person name="Rusch D."/>
            <person name="Podicherti R."/>
            <person name="Tsui H.-C.T."/>
            <person name="Winkler M.E."/>
        </authorList>
    </citation>
    <scope>NUCLEOTIDE SEQUENCE</scope>
</reference>
<proteinExistence type="predicted"/>
<dbReference type="AlphaFoldDB" id="A0A382DMD7"/>
<name>A0A382DMD7_9ZZZZ</name>
<feature type="non-terminal residue" evidence="1">
    <location>
        <position position="45"/>
    </location>
</feature>
<sequence>MPKTYSINEYGNRMIVLARIYFDVLSIPINTGSIGTFTSAYSSRI</sequence>
<evidence type="ECO:0000313" key="1">
    <source>
        <dbReference type="EMBL" id="SVB39182.1"/>
    </source>
</evidence>
<dbReference type="EMBL" id="UINC01039958">
    <property type="protein sequence ID" value="SVB39182.1"/>
    <property type="molecule type" value="Genomic_DNA"/>
</dbReference>
<protein>
    <submittedName>
        <fullName evidence="1">Uncharacterized protein</fullName>
    </submittedName>
</protein>
<accession>A0A382DMD7</accession>